<evidence type="ECO:0008006" key="3">
    <source>
        <dbReference type="Google" id="ProtNLM"/>
    </source>
</evidence>
<reference evidence="1 2" key="2">
    <citation type="submission" date="2020-03" db="EMBL/GenBank/DDBJ databases">
        <authorList>
            <person name="Ichikawa N."/>
            <person name="Kimura A."/>
            <person name="Kitahashi Y."/>
            <person name="Uohara A."/>
        </authorList>
    </citation>
    <scope>NUCLEOTIDE SEQUENCE [LARGE SCALE GENOMIC DNA]</scope>
    <source>
        <strain evidence="1 2">NBRC 108638</strain>
    </source>
</reference>
<accession>A0A6V8KYB1</accession>
<dbReference type="InterPro" id="IPR053161">
    <property type="entry name" value="Ulvan_degrading_GH"/>
</dbReference>
<proteinExistence type="predicted"/>
<dbReference type="Proteomes" id="UP000482960">
    <property type="component" value="Unassembled WGS sequence"/>
</dbReference>
<reference evidence="1 2" key="1">
    <citation type="submission" date="2020-03" db="EMBL/GenBank/DDBJ databases">
        <title>Whole genome shotgun sequence of Phytohabitans rumicis NBRC 108638.</title>
        <authorList>
            <person name="Komaki H."/>
            <person name="Tamura T."/>
        </authorList>
    </citation>
    <scope>NUCLEOTIDE SEQUENCE [LARGE SCALE GENOMIC DNA]</scope>
    <source>
        <strain evidence="1 2">NBRC 108638</strain>
    </source>
</reference>
<dbReference type="PANTHER" id="PTHR36848">
    <property type="entry name" value="DNA-BINDING PROTEIN (PUTATIVE SECRETED PROTEIN)-RELATED"/>
    <property type="match status" value="1"/>
</dbReference>
<dbReference type="Gene3D" id="3.40.50.880">
    <property type="match status" value="1"/>
</dbReference>
<dbReference type="AlphaFoldDB" id="A0A6V8KYB1"/>
<dbReference type="Gene3D" id="2.60.120.260">
    <property type="entry name" value="Galactose-binding domain-like"/>
    <property type="match status" value="1"/>
</dbReference>
<dbReference type="RefSeq" id="WP_218576954.1">
    <property type="nucleotide sequence ID" value="NZ_BLPG01000001.1"/>
</dbReference>
<sequence>MSLPESLAAVLADPPRAFSPTAIWWWSGEPLDRRRLRWQLERYAAGGIHNLVLTNLAATGPLFGSDPDQPAFFSDGWWATLEQVCADAAELGVSLWFYDQIGFSGADIPARIVEAEPSYAGQWLRPDGTVETGGFDYLSPQACAALLDRVHGEFERRLGHHLGTVIVGSFQDELPAMPTWSPTFAAEFERRRGYDLVPLLPALWNVDSIDGRHVRRDYHLTRAELAEEAFFKPHAEWHARHGLLSACDQQDPARAGHPIEGVQLYADYARTHRWFSAPGSDHHGDARLHASLAHLYGHPRTWLEAFHSSGWGGTLEETFDWLLPWLRAGATLYDPHATYYSTKGGWWEWAPPSTDWRQPYWKHYPVFAGAVARLCAALSQGRHVCDVAVLLPTTTVQAGTGVPGAATTEVATNAAARLAHATYLDLVGDMTWFRTVPGVLDRLRREADVIDDDSLARADVTGGRVRVADEAYRVIVLPACTVLDGRVAERLDAFVAGGGLLVAVGALPDHGALLAHFEAGRAHFVRDVDDLGAVLAAVPPPVDAPVPTLVREVDGVRVVFVPAVAPRASEVSVGNPDARGISLGWLDAEYDFDPGRYHDSVPVRVRGVPPHATLVDPFTGRTRSLECTPVGDAVDVRVPFDGGPAALLVFAPSVPSPPPAALPRALDLGTQWTMDLVPTMDNAWGDFARPAGAAVPVQRWEMRASTGAAYATFGPHAVSSSGPLVYSTSRGIRKDPIHRETLGPKGHVPEEFLALGPANAGEPVRVRTDLVVRDAVDGWLAVGAAAAKSGTVDGVPLAFDDEGYLAMAPVRLAPGRHPLELTLTPDEDVDLRAYITVVGDPARFARPEWMVAGSFVAGSQVVLRTTLAASSAVVQLAAREKCVVRVNGVEVGRQGGFEPYAEQETPRVRRYDLTAYLNPGDNELSVEYTEGSVAGAVLVDGAVRSGRHWTAARDGHPVPTLVRRRQYGDPAALHFPAAPTRCPTRTGSPGCRTTARCCPWCSPRPSRRRCSGCPSWCRPGPPRCACPRTAKWRSRWRATSWRRMPATRSR</sequence>
<gene>
    <name evidence="1" type="ORF">Prum_004380</name>
</gene>
<dbReference type="EMBL" id="BLPG01000001">
    <property type="protein sequence ID" value="GFJ86796.1"/>
    <property type="molecule type" value="Genomic_DNA"/>
</dbReference>
<comment type="caution">
    <text evidence="1">The sequence shown here is derived from an EMBL/GenBank/DDBJ whole genome shotgun (WGS) entry which is preliminary data.</text>
</comment>
<protein>
    <recommendedName>
        <fullName evidence="3">Glycoside hydrolase</fullName>
    </recommendedName>
</protein>
<dbReference type="PANTHER" id="PTHR36848:SF2">
    <property type="entry name" value="SECRETED PROTEIN"/>
    <property type="match status" value="1"/>
</dbReference>
<dbReference type="Pfam" id="PF17132">
    <property type="entry name" value="Glyco_hydro_106"/>
    <property type="match status" value="1"/>
</dbReference>
<dbReference type="CDD" id="cd03143">
    <property type="entry name" value="A4_beta-galactosidase_middle_domain"/>
    <property type="match status" value="1"/>
</dbReference>
<organism evidence="1 2">
    <name type="scientific">Phytohabitans rumicis</name>
    <dbReference type="NCBI Taxonomy" id="1076125"/>
    <lineage>
        <taxon>Bacteria</taxon>
        <taxon>Bacillati</taxon>
        <taxon>Actinomycetota</taxon>
        <taxon>Actinomycetes</taxon>
        <taxon>Micromonosporales</taxon>
        <taxon>Micromonosporaceae</taxon>
    </lineage>
</organism>
<dbReference type="InterPro" id="IPR029062">
    <property type="entry name" value="Class_I_gatase-like"/>
</dbReference>
<keyword evidence="2" id="KW-1185">Reference proteome</keyword>
<evidence type="ECO:0000313" key="2">
    <source>
        <dbReference type="Proteomes" id="UP000482960"/>
    </source>
</evidence>
<name>A0A6V8KYB1_9ACTN</name>
<evidence type="ECO:0000313" key="1">
    <source>
        <dbReference type="EMBL" id="GFJ86796.1"/>
    </source>
</evidence>